<evidence type="ECO:0000313" key="3">
    <source>
        <dbReference type="EMBL" id="KIM94068.1"/>
    </source>
</evidence>
<dbReference type="AlphaFoldDB" id="A0A0C3C594"/>
<dbReference type="GO" id="GO:0008810">
    <property type="term" value="F:cellulase activity"/>
    <property type="evidence" value="ECO:0007669"/>
    <property type="project" value="InterPro"/>
</dbReference>
<dbReference type="GO" id="GO:0000272">
    <property type="term" value="P:polysaccharide catabolic process"/>
    <property type="evidence" value="ECO:0007669"/>
    <property type="project" value="UniProtKB-KW"/>
</dbReference>
<keyword evidence="4" id="KW-1185">Reference proteome</keyword>
<dbReference type="PANTHER" id="PTHR34002:SF9">
    <property type="entry name" value="XYLOGLUCAN-SPECIFIC ENDO-BETA-1,4-GLUCANASE A"/>
    <property type="match status" value="1"/>
</dbReference>
<keyword evidence="2" id="KW-0119">Carbohydrate metabolism</keyword>
<dbReference type="SUPFAM" id="SSF49899">
    <property type="entry name" value="Concanavalin A-like lectins/glucanases"/>
    <property type="match status" value="1"/>
</dbReference>
<dbReference type="HOGENOM" id="CLU_051064_0_1_1"/>
<reference evidence="4" key="2">
    <citation type="submission" date="2015-01" db="EMBL/GenBank/DDBJ databases">
        <title>Evolutionary Origins and Diversification of the Mycorrhizal Mutualists.</title>
        <authorList>
            <consortium name="DOE Joint Genome Institute"/>
            <consortium name="Mycorrhizal Genomics Consortium"/>
            <person name="Kohler A."/>
            <person name="Kuo A."/>
            <person name="Nagy L.G."/>
            <person name="Floudas D."/>
            <person name="Copeland A."/>
            <person name="Barry K.W."/>
            <person name="Cichocki N."/>
            <person name="Veneault-Fourrey C."/>
            <person name="LaButti K."/>
            <person name="Lindquist E.A."/>
            <person name="Lipzen A."/>
            <person name="Lundell T."/>
            <person name="Morin E."/>
            <person name="Murat C."/>
            <person name="Riley R."/>
            <person name="Ohm R."/>
            <person name="Sun H."/>
            <person name="Tunlid A."/>
            <person name="Henrissat B."/>
            <person name="Grigoriev I.V."/>
            <person name="Hibbett D.S."/>
            <person name="Martin F."/>
        </authorList>
    </citation>
    <scope>NUCLEOTIDE SEQUENCE [LARGE SCALE GENOMIC DNA]</scope>
    <source>
        <strain evidence="4">Zn</strain>
    </source>
</reference>
<keyword evidence="2" id="KW-0624">Polysaccharide degradation</keyword>
<dbReference type="InParanoid" id="A0A0C3C594"/>
<keyword evidence="2" id="KW-0326">Glycosidase</keyword>
<evidence type="ECO:0000256" key="2">
    <source>
        <dbReference type="RuleBase" id="RU361163"/>
    </source>
</evidence>
<keyword evidence="2 3" id="KW-0378">Hydrolase</keyword>
<reference evidence="3 4" key="1">
    <citation type="submission" date="2014-04" db="EMBL/GenBank/DDBJ databases">
        <authorList>
            <consortium name="DOE Joint Genome Institute"/>
            <person name="Kuo A."/>
            <person name="Martino E."/>
            <person name="Perotto S."/>
            <person name="Kohler A."/>
            <person name="Nagy L.G."/>
            <person name="Floudas D."/>
            <person name="Copeland A."/>
            <person name="Barry K.W."/>
            <person name="Cichocki N."/>
            <person name="Veneault-Fourrey C."/>
            <person name="LaButti K."/>
            <person name="Lindquist E.A."/>
            <person name="Lipzen A."/>
            <person name="Lundell T."/>
            <person name="Morin E."/>
            <person name="Murat C."/>
            <person name="Sun H."/>
            <person name="Tunlid A."/>
            <person name="Henrissat B."/>
            <person name="Grigoriev I.V."/>
            <person name="Hibbett D.S."/>
            <person name="Martin F."/>
            <person name="Nordberg H.P."/>
            <person name="Cantor M.N."/>
            <person name="Hua S.X."/>
        </authorList>
    </citation>
    <scope>NUCLEOTIDE SEQUENCE [LARGE SCALE GENOMIC DNA]</scope>
    <source>
        <strain evidence="3 4">Zn</strain>
    </source>
</reference>
<dbReference type="InterPro" id="IPR013320">
    <property type="entry name" value="ConA-like_dom_sf"/>
</dbReference>
<protein>
    <submittedName>
        <fullName evidence="3">Glycoside hydrolase family 12 protein</fullName>
    </submittedName>
</protein>
<dbReference type="PANTHER" id="PTHR34002">
    <property type="entry name" value="BLR1656 PROTEIN"/>
    <property type="match status" value="1"/>
</dbReference>
<dbReference type="Gene3D" id="2.60.120.180">
    <property type="match status" value="1"/>
</dbReference>
<dbReference type="STRING" id="913774.A0A0C3C594"/>
<dbReference type="InterPro" id="IPR013319">
    <property type="entry name" value="GH11/12"/>
</dbReference>
<dbReference type="Pfam" id="PF01670">
    <property type="entry name" value="Glyco_hydro_12"/>
    <property type="match status" value="1"/>
</dbReference>
<dbReference type="OrthoDB" id="95118at2759"/>
<proteinExistence type="inferred from homology"/>
<dbReference type="EMBL" id="KN832891">
    <property type="protein sequence ID" value="KIM94068.1"/>
    <property type="molecule type" value="Genomic_DNA"/>
</dbReference>
<comment type="similarity">
    <text evidence="1 2">Belongs to the glycosyl hydrolase 12 (cellulase H) family.</text>
</comment>
<organism evidence="3 4">
    <name type="scientific">Oidiodendron maius (strain Zn)</name>
    <dbReference type="NCBI Taxonomy" id="913774"/>
    <lineage>
        <taxon>Eukaryota</taxon>
        <taxon>Fungi</taxon>
        <taxon>Dikarya</taxon>
        <taxon>Ascomycota</taxon>
        <taxon>Pezizomycotina</taxon>
        <taxon>Leotiomycetes</taxon>
        <taxon>Leotiomycetes incertae sedis</taxon>
        <taxon>Myxotrichaceae</taxon>
        <taxon>Oidiodendron</taxon>
    </lineage>
</organism>
<name>A0A0C3C594_OIDMZ</name>
<evidence type="ECO:0000256" key="1">
    <source>
        <dbReference type="ARBA" id="ARBA00005519"/>
    </source>
</evidence>
<sequence length="239" mass="25799">MLLLGAVQRTAASPALSKRETCEAWDVIDAGGAYTLYQNQWGKSQATSGWQCTGLDYQNGNEVSWHTSWDWQGGPGQVKSYSNVAYKLNARQLGSISSIPTSWDWSYSGSNFIADVSYDIFTSYSANGPNAFEIMIWLAAAGGAGPISSTGSPISTVNIAGTNWNLFKGPNGSTTVFSFVAENWQTNFKADLNDFFKYLINNQGLPSSTYVSEIGAGTEPFSSSGTAQLTTTYFRVSVN</sequence>
<evidence type="ECO:0000313" key="4">
    <source>
        <dbReference type="Proteomes" id="UP000054321"/>
    </source>
</evidence>
<dbReference type="InterPro" id="IPR002594">
    <property type="entry name" value="GH12"/>
</dbReference>
<accession>A0A0C3C594</accession>
<gene>
    <name evidence="3" type="ORF">OIDMADRAFT_45868</name>
</gene>
<dbReference type="Proteomes" id="UP000054321">
    <property type="component" value="Unassembled WGS sequence"/>
</dbReference>